<keyword evidence="4" id="KW-0808">Transferase</keyword>
<feature type="transmembrane region" description="Helical" evidence="1">
    <location>
        <begin position="196"/>
        <end position="214"/>
    </location>
</feature>
<dbReference type="InterPro" id="IPR043968">
    <property type="entry name" value="SGNH"/>
</dbReference>
<dbReference type="GO" id="GO:0016747">
    <property type="term" value="F:acyltransferase activity, transferring groups other than amino-acyl groups"/>
    <property type="evidence" value="ECO:0007669"/>
    <property type="project" value="InterPro"/>
</dbReference>
<feature type="transmembrane region" description="Helical" evidence="1">
    <location>
        <begin position="220"/>
        <end position="242"/>
    </location>
</feature>
<evidence type="ECO:0000259" key="2">
    <source>
        <dbReference type="Pfam" id="PF01757"/>
    </source>
</evidence>
<evidence type="ECO:0000256" key="1">
    <source>
        <dbReference type="SAM" id="Phobius"/>
    </source>
</evidence>
<evidence type="ECO:0000313" key="4">
    <source>
        <dbReference type="EMBL" id="TDG09085.1"/>
    </source>
</evidence>
<keyword evidence="1" id="KW-0812">Transmembrane</keyword>
<evidence type="ECO:0000259" key="3">
    <source>
        <dbReference type="Pfam" id="PF19040"/>
    </source>
</evidence>
<feature type="domain" description="Acyltransferase 3" evidence="2">
    <location>
        <begin position="40"/>
        <end position="357"/>
    </location>
</feature>
<dbReference type="InterPro" id="IPR002656">
    <property type="entry name" value="Acyl_transf_3_dom"/>
</dbReference>
<dbReference type="OrthoDB" id="9814807at2"/>
<dbReference type="GO" id="GO:0009103">
    <property type="term" value="P:lipopolysaccharide biosynthetic process"/>
    <property type="evidence" value="ECO:0007669"/>
    <property type="project" value="TreeGrafter"/>
</dbReference>
<dbReference type="EMBL" id="SMOD01000005">
    <property type="protein sequence ID" value="TDG09085.1"/>
    <property type="molecule type" value="Genomic_DNA"/>
</dbReference>
<organism evidence="4 5">
    <name type="scientific">Paraburkholderia guartelaensis</name>
    <dbReference type="NCBI Taxonomy" id="2546446"/>
    <lineage>
        <taxon>Bacteria</taxon>
        <taxon>Pseudomonadati</taxon>
        <taxon>Pseudomonadota</taxon>
        <taxon>Betaproteobacteria</taxon>
        <taxon>Burkholderiales</taxon>
        <taxon>Burkholderiaceae</taxon>
        <taxon>Paraburkholderia</taxon>
    </lineage>
</organism>
<dbReference type="PANTHER" id="PTHR23028:SF53">
    <property type="entry name" value="ACYL_TRANSF_3 DOMAIN-CONTAINING PROTEIN"/>
    <property type="match status" value="1"/>
</dbReference>
<reference evidence="4 5" key="1">
    <citation type="submission" date="2019-03" db="EMBL/GenBank/DDBJ databases">
        <title>Paraburkholderia sp. isolated from native Mimosa gymnas in Guartela State Park, Brazil.</title>
        <authorList>
            <person name="Paulitsch F."/>
            <person name="Hungria M."/>
            <person name="Delamuta J.R.M."/>
            <person name="Ribeiro R.A."/>
            <person name="Dall'Agnol R."/>
            <person name="Silva J.S.B."/>
        </authorList>
    </citation>
    <scope>NUCLEOTIDE SEQUENCE [LARGE SCALE GENOMIC DNA]</scope>
    <source>
        <strain evidence="4 5">CNPSo 3008</strain>
    </source>
</reference>
<dbReference type="PANTHER" id="PTHR23028">
    <property type="entry name" value="ACETYLTRANSFERASE"/>
    <property type="match status" value="1"/>
</dbReference>
<dbReference type="Pfam" id="PF19040">
    <property type="entry name" value="SGNH"/>
    <property type="match status" value="1"/>
</dbReference>
<comment type="caution">
    <text evidence="4">The sequence shown here is derived from an EMBL/GenBank/DDBJ whole genome shotgun (WGS) entry which is preliminary data.</text>
</comment>
<feature type="transmembrane region" description="Helical" evidence="1">
    <location>
        <begin position="373"/>
        <end position="392"/>
    </location>
</feature>
<dbReference type="Pfam" id="PF01757">
    <property type="entry name" value="Acyl_transf_3"/>
    <property type="match status" value="1"/>
</dbReference>
<protein>
    <submittedName>
        <fullName evidence="4">Acyltransferase</fullName>
    </submittedName>
</protein>
<feature type="transmembrane region" description="Helical" evidence="1">
    <location>
        <begin position="307"/>
        <end position="324"/>
    </location>
</feature>
<sequence length="667" mass="74778">MPPTITPQVLPVPSATEIIDSSPNRAATRSVATHEYRPHVDGLRAIAVMAVILFHAFPSRMAGGFIGVDVFFVISGYLITTIILTNLEHDKFSIADFYAKRIRRIFPALLLVLFFCAVAGWLVLLRDEYPQLGKHIVGGTSFVQNFVLWGESGYFDSGHEAKPLLHLWSLAVEEQYYIFWPLLLSYAWTHRWRFTVVNGVILAASFGISVWLAWRDPVAAFYSPLSRFWELMVGGSLAYIALRRPDLVGRYANLLCAMGVGVLLSGFLLINHERPFPGFWALLPTMGTFLVIAAGSGAWINRTILSSRPFVTCGLISYPLYLWHWPLLSFAHLVWPDNGHPTKIAVVLLSVLLAWLTHRYVERKIRWHRSANRTALLLVLGLVLMMVSGVAIRDALISPRFDAVNLATRTGWHFLALRSPDGQARDGIYPLHEDRKTTTLFLGDSHVAQYAERVYADEEANPSKNGAIFAVAAACPPIPHVLDHDLPVDSECGSVRREALAKAANRRITTVVIGGYWSYYFNAPGYYLVSGQKELSLAKPEGRAAAFAELDQEVRELQAQNKKVYVLLDNPIGDPFDPHVFLSRIGRFDPREAEQRVKIDGLQESVRKELIALAQRDHASIIDPDARLCVDEACIRVTGKWSALYEDRSHLNPDWIVKNADYIDPSI</sequence>
<dbReference type="InterPro" id="IPR050879">
    <property type="entry name" value="Acyltransferase_3"/>
</dbReference>
<dbReference type="GO" id="GO:0016020">
    <property type="term" value="C:membrane"/>
    <property type="evidence" value="ECO:0007669"/>
    <property type="project" value="TreeGrafter"/>
</dbReference>
<feature type="domain" description="SGNH" evidence="3">
    <location>
        <begin position="433"/>
        <end position="653"/>
    </location>
</feature>
<keyword evidence="1" id="KW-0472">Membrane</keyword>
<name>A0A4V2ZWD2_9BURK</name>
<evidence type="ECO:0000313" key="5">
    <source>
        <dbReference type="Proteomes" id="UP000295606"/>
    </source>
</evidence>
<accession>A0A4V2ZWD2</accession>
<feature type="transmembrane region" description="Helical" evidence="1">
    <location>
        <begin position="278"/>
        <end position="300"/>
    </location>
</feature>
<feature type="transmembrane region" description="Helical" evidence="1">
    <location>
        <begin position="254"/>
        <end position="272"/>
    </location>
</feature>
<dbReference type="Proteomes" id="UP000295606">
    <property type="component" value="Unassembled WGS sequence"/>
</dbReference>
<feature type="transmembrane region" description="Helical" evidence="1">
    <location>
        <begin position="64"/>
        <end position="84"/>
    </location>
</feature>
<proteinExistence type="predicted"/>
<feature type="transmembrane region" description="Helical" evidence="1">
    <location>
        <begin position="165"/>
        <end position="184"/>
    </location>
</feature>
<dbReference type="AlphaFoldDB" id="A0A4V2ZWD2"/>
<feature type="transmembrane region" description="Helical" evidence="1">
    <location>
        <begin position="105"/>
        <end position="124"/>
    </location>
</feature>
<keyword evidence="1" id="KW-1133">Transmembrane helix</keyword>
<feature type="transmembrane region" description="Helical" evidence="1">
    <location>
        <begin position="344"/>
        <end position="361"/>
    </location>
</feature>
<gene>
    <name evidence="4" type="ORF">E1N52_08090</name>
</gene>
<keyword evidence="4" id="KW-0012">Acyltransferase</keyword>
<dbReference type="RefSeq" id="WP_133181772.1">
    <property type="nucleotide sequence ID" value="NZ_SMOD01000005.1"/>
</dbReference>